<comment type="similarity">
    <text evidence="1">Belongs to the LysR transcriptional regulatory family.</text>
</comment>
<dbReference type="GO" id="GO:0003677">
    <property type="term" value="F:DNA binding"/>
    <property type="evidence" value="ECO:0007669"/>
    <property type="project" value="UniProtKB-KW"/>
</dbReference>
<keyword evidence="3 6" id="KW-0238">DNA-binding</keyword>
<sequence length="292" mass="32782">MNANQIIQFLTVASEKNLTKASEKLFISQQALSKAISALEEELGVQLFIRTGKGTELTDLGEKILPVTESLLKKYEEHMAIIRDVIQQHHYTITLLFEHAFMPYVIPPDFISKIGEITLKFTIADNTEYCIKGIASGKYDLGFIHKPKQLSGLVYIPVFHERPIVLMNRNHPLAAKKEIKIEDLKNVAQFLPAVSSSAVYMDYIEACIESGFYPKYVFESSDQGILARGIEANKGVVVAGGRGITENDTVISRPLVYKSFMVDMGFLAKPDYSEKLHLKSFVKSIINYYSCS</sequence>
<dbReference type="Pfam" id="PF00126">
    <property type="entry name" value="HTH_1"/>
    <property type="match status" value="1"/>
</dbReference>
<evidence type="ECO:0000256" key="4">
    <source>
        <dbReference type="ARBA" id="ARBA00023163"/>
    </source>
</evidence>
<dbReference type="EMBL" id="FQVI01000017">
    <property type="protein sequence ID" value="SHF22877.1"/>
    <property type="molecule type" value="Genomic_DNA"/>
</dbReference>
<dbReference type="Gene3D" id="1.10.10.10">
    <property type="entry name" value="Winged helix-like DNA-binding domain superfamily/Winged helix DNA-binding domain"/>
    <property type="match status" value="1"/>
</dbReference>
<dbReference type="InterPro" id="IPR005119">
    <property type="entry name" value="LysR_subst-bd"/>
</dbReference>
<dbReference type="PROSITE" id="PS50931">
    <property type="entry name" value="HTH_LYSR"/>
    <property type="match status" value="1"/>
</dbReference>
<dbReference type="SUPFAM" id="SSF46785">
    <property type="entry name" value="Winged helix' DNA-binding domain"/>
    <property type="match status" value="1"/>
</dbReference>
<dbReference type="Proteomes" id="UP000184245">
    <property type="component" value="Unassembled WGS sequence"/>
</dbReference>
<proteinExistence type="inferred from homology"/>
<evidence type="ECO:0000256" key="3">
    <source>
        <dbReference type="ARBA" id="ARBA00023125"/>
    </source>
</evidence>
<dbReference type="STRING" id="1122155.SAMN02745158_02956"/>
<evidence type="ECO:0000256" key="2">
    <source>
        <dbReference type="ARBA" id="ARBA00023015"/>
    </source>
</evidence>
<dbReference type="Gene3D" id="3.40.190.290">
    <property type="match status" value="1"/>
</dbReference>
<dbReference type="InterPro" id="IPR050950">
    <property type="entry name" value="HTH-type_LysR_regulators"/>
</dbReference>
<dbReference type="AlphaFoldDB" id="A0A1M4ZYD8"/>
<dbReference type="Pfam" id="PF03466">
    <property type="entry name" value="LysR_substrate"/>
    <property type="match status" value="1"/>
</dbReference>
<dbReference type="GO" id="GO:0003700">
    <property type="term" value="F:DNA-binding transcription factor activity"/>
    <property type="evidence" value="ECO:0007669"/>
    <property type="project" value="InterPro"/>
</dbReference>
<reference evidence="6 7" key="1">
    <citation type="submission" date="2016-11" db="EMBL/GenBank/DDBJ databases">
        <authorList>
            <person name="Jaros S."/>
            <person name="Januszkiewicz K."/>
            <person name="Wedrychowicz H."/>
        </authorList>
    </citation>
    <scope>NUCLEOTIDE SEQUENCE [LARGE SCALE GENOMIC DNA]</scope>
    <source>
        <strain evidence="6 7">DSM 17459</strain>
    </source>
</reference>
<dbReference type="PRINTS" id="PR00039">
    <property type="entry name" value="HTHLYSR"/>
</dbReference>
<dbReference type="PANTHER" id="PTHR30419">
    <property type="entry name" value="HTH-TYPE TRANSCRIPTIONAL REGULATOR YBHD"/>
    <property type="match status" value="1"/>
</dbReference>
<gene>
    <name evidence="6" type="ORF">SAMN02745158_02956</name>
</gene>
<name>A0A1M4ZYD8_9CLOT</name>
<dbReference type="SUPFAM" id="SSF53850">
    <property type="entry name" value="Periplasmic binding protein-like II"/>
    <property type="match status" value="1"/>
</dbReference>
<keyword evidence="4" id="KW-0804">Transcription</keyword>
<dbReference type="FunFam" id="1.10.10.10:FF:000001">
    <property type="entry name" value="LysR family transcriptional regulator"/>
    <property type="match status" value="1"/>
</dbReference>
<evidence type="ECO:0000313" key="6">
    <source>
        <dbReference type="EMBL" id="SHF22877.1"/>
    </source>
</evidence>
<evidence type="ECO:0000256" key="1">
    <source>
        <dbReference type="ARBA" id="ARBA00009437"/>
    </source>
</evidence>
<feature type="domain" description="HTH lysR-type" evidence="5">
    <location>
        <begin position="1"/>
        <end position="58"/>
    </location>
</feature>
<dbReference type="PANTHER" id="PTHR30419:SF8">
    <property type="entry name" value="NITROGEN ASSIMILATION TRANSCRIPTIONAL ACTIVATOR-RELATED"/>
    <property type="match status" value="1"/>
</dbReference>
<dbReference type="InterPro" id="IPR036388">
    <property type="entry name" value="WH-like_DNA-bd_sf"/>
</dbReference>
<evidence type="ECO:0000313" key="7">
    <source>
        <dbReference type="Proteomes" id="UP000184245"/>
    </source>
</evidence>
<keyword evidence="2" id="KW-0805">Transcription regulation</keyword>
<dbReference type="GO" id="GO:0005829">
    <property type="term" value="C:cytosol"/>
    <property type="evidence" value="ECO:0007669"/>
    <property type="project" value="TreeGrafter"/>
</dbReference>
<dbReference type="OrthoDB" id="1652954at2"/>
<accession>A0A1M4ZYD8</accession>
<dbReference type="RefSeq" id="WP_072853097.1">
    <property type="nucleotide sequence ID" value="NZ_FQVI01000017.1"/>
</dbReference>
<dbReference type="InterPro" id="IPR036390">
    <property type="entry name" value="WH_DNA-bd_sf"/>
</dbReference>
<evidence type="ECO:0000259" key="5">
    <source>
        <dbReference type="PROSITE" id="PS50931"/>
    </source>
</evidence>
<dbReference type="InterPro" id="IPR000847">
    <property type="entry name" value="LysR_HTH_N"/>
</dbReference>
<protein>
    <submittedName>
        <fullName evidence="6">DNA-binding transcriptional regulator, LysR family</fullName>
    </submittedName>
</protein>
<keyword evidence="7" id="KW-1185">Reference proteome</keyword>
<organism evidence="6 7">
    <name type="scientific">Lactonifactor longoviformis DSM 17459</name>
    <dbReference type="NCBI Taxonomy" id="1122155"/>
    <lineage>
        <taxon>Bacteria</taxon>
        <taxon>Bacillati</taxon>
        <taxon>Bacillota</taxon>
        <taxon>Clostridia</taxon>
        <taxon>Eubacteriales</taxon>
        <taxon>Clostridiaceae</taxon>
        <taxon>Lactonifactor</taxon>
    </lineage>
</organism>